<gene>
    <name evidence="1" type="ORF">NKI27_18440</name>
</gene>
<evidence type="ECO:0000313" key="1">
    <source>
        <dbReference type="EMBL" id="UZE95999.1"/>
    </source>
</evidence>
<dbReference type="RefSeq" id="WP_265047483.1">
    <property type="nucleotide sequence ID" value="NZ_CP100390.1"/>
</dbReference>
<dbReference type="Proteomes" id="UP001163739">
    <property type="component" value="Chromosome"/>
</dbReference>
<sequence length="58" mass="6427">MTHSNIINIKDKDAKKALNSLNRITGLNWESLPVSLVAGGLVFNASKQEDYTLNKKRA</sequence>
<keyword evidence="2" id="KW-1185">Reference proteome</keyword>
<proteinExistence type="predicted"/>
<accession>A0ABY6N1N9</accession>
<name>A0ABY6N1N9_9ALTE</name>
<reference evidence="1" key="1">
    <citation type="submission" date="2022-06" db="EMBL/GenBank/DDBJ databases">
        <title>Alkalimarinus sp. nov., isolated from gut of a Alitta virens.</title>
        <authorList>
            <person name="Yang A.I."/>
            <person name="Shin N.-R."/>
        </authorList>
    </citation>
    <scope>NUCLEOTIDE SEQUENCE</scope>
    <source>
        <strain evidence="1">A2M4</strain>
    </source>
</reference>
<protein>
    <submittedName>
        <fullName evidence="1">Uncharacterized protein</fullName>
    </submittedName>
</protein>
<evidence type="ECO:0000313" key="2">
    <source>
        <dbReference type="Proteomes" id="UP001163739"/>
    </source>
</evidence>
<organism evidence="1 2">
    <name type="scientific">Alkalimarinus alittae</name>
    <dbReference type="NCBI Taxonomy" id="2961619"/>
    <lineage>
        <taxon>Bacteria</taxon>
        <taxon>Pseudomonadati</taxon>
        <taxon>Pseudomonadota</taxon>
        <taxon>Gammaproteobacteria</taxon>
        <taxon>Alteromonadales</taxon>
        <taxon>Alteromonadaceae</taxon>
        <taxon>Alkalimarinus</taxon>
    </lineage>
</organism>
<dbReference type="EMBL" id="CP100390">
    <property type="protein sequence ID" value="UZE95999.1"/>
    <property type="molecule type" value="Genomic_DNA"/>
</dbReference>